<dbReference type="InterPro" id="IPR036770">
    <property type="entry name" value="Ankyrin_rpt-contain_sf"/>
</dbReference>
<dbReference type="AlphaFoldDB" id="A0A7J7J3X8"/>
<protein>
    <submittedName>
        <fullName evidence="5">Uncharacterized protein</fullName>
    </submittedName>
</protein>
<dbReference type="PRINTS" id="PR01415">
    <property type="entry name" value="ANKYRIN"/>
</dbReference>
<evidence type="ECO:0000256" key="4">
    <source>
        <dbReference type="SAM" id="Coils"/>
    </source>
</evidence>
<dbReference type="PANTHER" id="PTHR24198:SF165">
    <property type="entry name" value="ANKYRIN REPEAT-CONTAINING PROTEIN-RELATED"/>
    <property type="match status" value="1"/>
</dbReference>
<feature type="repeat" description="ANK" evidence="3">
    <location>
        <begin position="684"/>
        <end position="716"/>
    </location>
</feature>
<gene>
    <name evidence="5" type="ORF">EB796_020814</name>
</gene>
<feature type="repeat" description="ANK" evidence="3">
    <location>
        <begin position="556"/>
        <end position="588"/>
    </location>
</feature>
<dbReference type="PANTHER" id="PTHR24198">
    <property type="entry name" value="ANKYRIN REPEAT AND PROTEIN KINASE DOMAIN-CONTAINING PROTEIN"/>
    <property type="match status" value="1"/>
</dbReference>
<dbReference type="Pfam" id="PF12796">
    <property type="entry name" value="Ank_2"/>
    <property type="match status" value="3"/>
</dbReference>
<keyword evidence="2 3" id="KW-0040">ANK repeat</keyword>
<comment type="caution">
    <text evidence="5">The sequence shown here is derived from an EMBL/GenBank/DDBJ whole genome shotgun (WGS) entry which is preliminary data.</text>
</comment>
<keyword evidence="1" id="KW-0677">Repeat</keyword>
<organism evidence="5 6">
    <name type="scientific">Bugula neritina</name>
    <name type="common">Brown bryozoan</name>
    <name type="synonym">Sertularia neritina</name>
    <dbReference type="NCBI Taxonomy" id="10212"/>
    <lineage>
        <taxon>Eukaryota</taxon>
        <taxon>Metazoa</taxon>
        <taxon>Spiralia</taxon>
        <taxon>Lophotrochozoa</taxon>
        <taxon>Bryozoa</taxon>
        <taxon>Gymnolaemata</taxon>
        <taxon>Cheilostomatida</taxon>
        <taxon>Flustrina</taxon>
        <taxon>Buguloidea</taxon>
        <taxon>Bugulidae</taxon>
        <taxon>Bugula</taxon>
    </lineage>
</organism>
<keyword evidence="4" id="KW-0175">Coiled coil</keyword>
<feature type="repeat" description="ANK" evidence="3">
    <location>
        <begin position="893"/>
        <end position="926"/>
    </location>
</feature>
<dbReference type="PROSITE" id="PS50088">
    <property type="entry name" value="ANK_REPEAT"/>
    <property type="match status" value="3"/>
</dbReference>
<dbReference type="SMART" id="SM00248">
    <property type="entry name" value="ANK"/>
    <property type="match status" value="9"/>
</dbReference>
<dbReference type="InterPro" id="IPR036872">
    <property type="entry name" value="CH_dom_sf"/>
</dbReference>
<dbReference type="OrthoDB" id="424503at2759"/>
<accession>A0A7J7J3X8</accession>
<dbReference type="Gene3D" id="1.10.418.10">
    <property type="entry name" value="Calponin-like domain"/>
    <property type="match status" value="1"/>
</dbReference>
<dbReference type="Gene3D" id="1.25.40.20">
    <property type="entry name" value="Ankyrin repeat-containing domain"/>
    <property type="match status" value="3"/>
</dbReference>
<evidence type="ECO:0000256" key="1">
    <source>
        <dbReference type="ARBA" id="ARBA00022737"/>
    </source>
</evidence>
<evidence type="ECO:0000313" key="5">
    <source>
        <dbReference type="EMBL" id="KAF6020899.1"/>
    </source>
</evidence>
<dbReference type="SUPFAM" id="SSF48403">
    <property type="entry name" value="Ankyrin repeat"/>
    <property type="match status" value="1"/>
</dbReference>
<evidence type="ECO:0000256" key="3">
    <source>
        <dbReference type="PROSITE-ProRule" id="PRU00023"/>
    </source>
</evidence>
<feature type="coiled-coil region" evidence="4">
    <location>
        <begin position="340"/>
        <end position="367"/>
    </location>
</feature>
<evidence type="ECO:0000313" key="6">
    <source>
        <dbReference type="Proteomes" id="UP000593567"/>
    </source>
</evidence>
<name>A0A7J7J3X8_BUGNE</name>
<keyword evidence="6" id="KW-1185">Reference proteome</keyword>
<dbReference type="InterPro" id="IPR002110">
    <property type="entry name" value="Ankyrin_rpt"/>
</dbReference>
<dbReference type="SUPFAM" id="SSF47576">
    <property type="entry name" value="Calponin-homology domain, CH-domain"/>
    <property type="match status" value="1"/>
</dbReference>
<evidence type="ECO:0000256" key="2">
    <source>
        <dbReference type="ARBA" id="ARBA00023043"/>
    </source>
</evidence>
<dbReference type="PROSITE" id="PS50297">
    <property type="entry name" value="ANK_REP_REGION"/>
    <property type="match status" value="3"/>
</dbReference>
<proteinExistence type="predicted"/>
<dbReference type="GO" id="GO:0005737">
    <property type="term" value="C:cytoplasm"/>
    <property type="evidence" value="ECO:0007669"/>
    <property type="project" value="TreeGrafter"/>
</dbReference>
<dbReference type="EMBL" id="VXIV02003141">
    <property type="protein sequence ID" value="KAF6020899.1"/>
    <property type="molecule type" value="Genomic_DNA"/>
</dbReference>
<sequence length="1077" mass="121284">MSLRTRVNGFTAWINLRLREYNVSLSNVMLDLMSGTNLKTLVESMTGRDISNVQSLEGLTQQQKVTRAEWIVRELKQCNVIPPDTFIDARLFAMRSADHVFDLLWRLVCHDIWFVWERAEYLQHNNPGVLVQAPFKWIPNKIKGKSGKSKKKADTSLLAGFGGGSASSSPQPRSSSSVAVVWPDSDLFKSYKTKLPDKAKYPKADECILELINAHLKKTQEGQKLSVVRVEDMADHRVLCCLVNSFVPFTFTSEVLPNDRWTINICLDTINKMFYGESSFTSADLVEGDPMAVCAYFCYFFMIAYKYRQAKSVADRIDSIHQMIRECDHELSQIPPKTEDSIQQRQHNELQQKIDKLKAEIATIEGKFDVAHCRNWVDHVILTQREVHKSIRSKIAKRFDTVEVPRSISINDLSLAMNINLSLTSGTAFYLSTDKEPCSEYRKIVLRNKETQEYIDDFTARNKEPIRKILGLRLFDVVDVVPADFPQYDFFFEAPSRNKVLKSGAIMLYQVFPGNHIGWHRQCLKSIKENEVDTVKNMITFFKTQLSFINATESSTGNTALHCACKLGCYSIALFLLEHGANINARNNYRQTPLFSAVEGMQRKICNLLIEWGCDVNIRSVRGTTAFESIKNDDFRDHLTNKYERFASLVPKITDGDSETLKLMIKEHVSGLQPLCTLRSRCINGSTLLHTAAYFGSVPLVKSLLSHKVDVNLTDYKGATALHRVRNSECMKALIDTGALVNISDDEGNSPLHVKCFGETNKPSEIDCIEMLIKDRARLVARNHRKLMPAHCCAMQGRIDALELLLKHGDKEIREALEKEEESTPPSLIHLAIANDHLACAKWLAERNFSLKDTEADFLVEKVLTETIKSNEQAAVLAFLFECGATVNPTFPGGNTALHFAAMMPGTTDVLELLLSHGADINAPNSEYSTPLFFSCQANNMFSASILLARGADYRMKNNKGLTALDYINDFDEWIESGFFTDEIVTRLKAYSLKHSRDLVRAIGHKVLSGHTANSKGMTKTLNVSKSLLRPISPHPLPPKAGRPVYITKSLPALLPLPPLPAKKYPEVLPNGGYLMF</sequence>
<reference evidence="5" key="1">
    <citation type="submission" date="2020-06" db="EMBL/GenBank/DDBJ databases">
        <title>Draft genome of Bugula neritina, a colonial animal packing powerful symbionts and potential medicines.</title>
        <authorList>
            <person name="Rayko M."/>
        </authorList>
    </citation>
    <scope>NUCLEOTIDE SEQUENCE [LARGE SCALE GENOMIC DNA]</scope>
    <source>
        <strain evidence="5">Kwan_BN1</strain>
    </source>
</reference>
<dbReference type="Proteomes" id="UP000593567">
    <property type="component" value="Unassembled WGS sequence"/>
</dbReference>